<accession>A0A841RJ35</accession>
<evidence type="ECO:0000313" key="5">
    <source>
        <dbReference type="Proteomes" id="UP000572212"/>
    </source>
</evidence>
<feature type="region of interest" description="Disordered" evidence="1">
    <location>
        <begin position="216"/>
        <end position="235"/>
    </location>
</feature>
<dbReference type="InterPro" id="IPR009988">
    <property type="entry name" value="DUF1510"/>
</dbReference>
<keyword evidence="2" id="KW-1133">Transmembrane helix</keyword>
<keyword evidence="5" id="KW-1185">Reference proteome</keyword>
<evidence type="ECO:0000259" key="3">
    <source>
        <dbReference type="Pfam" id="PF07423"/>
    </source>
</evidence>
<organism evidence="4 5">
    <name type="scientific">Gracilibacillus halotolerans</name>
    <dbReference type="NCBI Taxonomy" id="74386"/>
    <lineage>
        <taxon>Bacteria</taxon>
        <taxon>Bacillati</taxon>
        <taxon>Bacillota</taxon>
        <taxon>Bacilli</taxon>
        <taxon>Bacillales</taxon>
        <taxon>Bacillaceae</taxon>
        <taxon>Gracilibacillus</taxon>
    </lineage>
</organism>
<name>A0A841RJ35_9BACI</name>
<gene>
    <name evidence="4" type="ORF">GGQ92_000654</name>
</gene>
<proteinExistence type="predicted"/>
<dbReference type="EMBL" id="JACHON010000001">
    <property type="protein sequence ID" value="MBB6511887.1"/>
    <property type="molecule type" value="Genomic_DNA"/>
</dbReference>
<evidence type="ECO:0000256" key="2">
    <source>
        <dbReference type="SAM" id="Phobius"/>
    </source>
</evidence>
<comment type="caution">
    <text evidence="4">The sequence shown here is derived from an EMBL/GenBank/DDBJ whole genome shotgun (WGS) entry which is preliminary data.</text>
</comment>
<feature type="transmembrane region" description="Helical" evidence="2">
    <location>
        <begin position="23"/>
        <end position="44"/>
    </location>
</feature>
<keyword evidence="2" id="KW-0472">Membrane</keyword>
<evidence type="ECO:0000256" key="1">
    <source>
        <dbReference type="SAM" id="MobiDB-lite"/>
    </source>
</evidence>
<dbReference type="AlphaFoldDB" id="A0A841RJ35"/>
<reference evidence="4 5" key="1">
    <citation type="submission" date="2020-08" db="EMBL/GenBank/DDBJ databases">
        <title>Genomic Encyclopedia of Type Strains, Phase IV (KMG-IV): sequencing the most valuable type-strain genomes for metagenomic binning, comparative biology and taxonomic classification.</title>
        <authorList>
            <person name="Goeker M."/>
        </authorList>
    </citation>
    <scope>NUCLEOTIDE SEQUENCE [LARGE SCALE GENOMIC DNA]</scope>
    <source>
        <strain evidence="4 5">DSM 11805</strain>
    </source>
</reference>
<dbReference type="Proteomes" id="UP000572212">
    <property type="component" value="Unassembled WGS sequence"/>
</dbReference>
<feature type="domain" description="DUF1510" evidence="3">
    <location>
        <begin position="122"/>
        <end position="213"/>
    </location>
</feature>
<dbReference type="RefSeq" id="WP_184244516.1">
    <property type="nucleotide sequence ID" value="NZ_BAAACU010000022.1"/>
</dbReference>
<sequence>MQEDNSYSSRKRRYEKRRVNTKMINWLAVVGVVLLLSIISLSIFGQNDDSEKAAVDNEKEETETPNELEEEETIGEENNENLDIPIVIEEVEDESGEAENTSDAEQAISYIETGDSNVKSAYEGNWQPVGTEQTGPHTIQFDDGSIDRKEMALAAEYATQVPVEEQITWWVGRAGDAQVEMTISPNSNQDELYRVHLQWIDNEGWQPTLVEELIENDTPSAQRENENAEAENIEG</sequence>
<protein>
    <submittedName>
        <fullName evidence="4">Cytoskeletal protein RodZ</fullName>
    </submittedName>
</protein>
<keyword evidence="2" id="KW-0812">Transmembrane</keyword>
<feature type="compositionally biased region" description="Acidic residues" evidence="1">
    <location>
        <begin position="58"/>
        <end position="80"/>
    </location>
</feature>
<dbReference type="Pfam" id="PF07423">
    <property type="entry name" value="DUF1510"/>
    <property type="match status" value="1"/>
</dbReference>
<feature type="region of interest" description="Disordered" evidence="1">
    <location>
        <begin position="47"/>
        <end position="82"/>
    </location>
</feature>
<evidence type="ECO:0000313" key="4">
    <source>
        <dbReference type="EMBL" id="MBB6511887.1"/>
    </source>
</evidence>